<feature type="compositionally biased region" description="Basic and acidic residues" evidence="1">
    <location>
        <begin position="563"/>
        <end position="572"/>
    </location>
</feature>
<dbReference type="OMA" id="HAIPLIS"/>
<accession>A0A1M2W6B5</accession>
<feature type="region of interest" description="Disordered" evidence="1">
    <location>
        <begin position="378"/>
        <end position="414"/>
    </location>
</feature>
<evidence type="ECO:0000256" key="1">
    <source>
        <dbReference type="SAM" id="MobiDB-lite"/>
    </source>
</evidence>
<reference evidence="2 3" key="1">
    <citation type="submission" date="2016-10" db="EMBL/GenBank/DDBJ databases">
        <title>Genome sequence of the basidiomycete white-rot fungus Trametes pubescens.</title>
        <authorList>
            <person name="Makela M.R."/>
            <person name="Granchi Z."/>
            <person name="Peng M."/>
            <person name="De Vries R.P."/>
            <person name="Grigoriev I."/>
            <person name="Riley R."/>
            <person name="Hilden K."/>
        </authorList>
    </citation>
    <scope>NUCLEOTIDE SEQUENCE [LARGE SCALE GENOMIC DNA]</scope>
    <source>
        <strain evidence="2 3">FBCC735</strain>
    </source>
</reference>
<dbReference type="EMBL" id="MNAD01000169">
    <property type="protein sequence ID" value="OJT15389.1"/>
    <property type="molecule type" value="Genomic_DNA"/>
</dbReference>
<dbReference type="Proteomes" id="UP000184267">
    <property type="component" value="Unassembled WGS sequence"/>
</dbReference>
<name>A0A1M2W6B5_TRAPU</name>
<evidence type="ECO:0000313" key="2">
    <source>
        <dbReference type="EMBL" id="OJT15389.1"/>
    </source>
</evidence>
<feature type="region of interest" description="Disordered" evidence="1">
    <location>
        <begin position="234"/>
        <end position="299"/>
    </location>
</feature>
<feature type="compositionally biased region" description="Basic and acidic residues" evidence="1">
    <location>
        <begin position="257"/>
        <end position="279"/>
    </location>
</feature>
<evidence type="ECO:0000313" key="3">
    <source>
        <dbReference type="Proteomes" id="UP000184267"/>
    </source>
</evidence>
<feature type="compositionally biased region" description="Polar residues" evidence="1">
    <location>
        <begin position="237"/>
        <end position="249"/>
    </location>
</feature>
<gene>
    <name evidence="2" type="ORF">TRAPUB_8056</name>
</gene>
<feature type="region of interest" description="Disordered" evidence="1">
    <location>
        <begin position="1"/>
        <end position="46"/>
    </location>
</feature>
<protein>
    <submittedName>
        <fullName evidence="2">Uncharacterized protein</fullName>
    </submittedName>
</protein>
<dbReference type="OrthoDB" id="2794493at2759"/>
<organism evidence="2 3">
    <name type="scientific">Trametes pubescens</name>
    <name type="common">White-rot fungus</name>
    <dbReference type="NCBI Taxonomy" id="154538"/>
    <lineage>
        <taxon>Eukaryota</taxon>
        <taxon>Fungi</taxon>
        <taxon>Dikarya</taxon>
        <taxon>Basidiomycota</taxon>
        <taxon>Agaricomycotina</taxon>
        <taxon>Agaricomycetes</taxon>
        <taxon>Polyporales</taxon>
        <taxon>Polyporaceae</taxon>
        <taxon>Trametes</taxon>
    </lineage>
</organism>
<proteinExistence type="predicted"/>
<keyword evidence="3" id="KW-1185">Reference proteome</keyword>
<feature type="region of interest" description="Disordered" evidence="1">
    <location>
        <begin position="547"/>
        <end position="579"/>
    </location>
</feature>
<feature type="compositionally biased region" description="Basic and acidic residues" evidence="1">
    <location>
        <begin position="18"/>
        <end position="42"/>
    </location>
</feature>
<dbReference type="STRING" id="154538.A0A1M2W6B5"/>
<dbReference type="AlphaFoldDB" id="A0A1M2W6B5"/>
<comment type="caution">
    <text evidence="2">The sequence shown here is derived from an EMBL/GenBank/DDBJ whole genome shotgun (WGS) entry which is preliminary data.</text>
</comment>
<feature type="compositionally biased region" description="Pro residues" evidence="1">
    <location>
        <begin position="1"/>
        <end position="11"/>
    </location>
</feature>
<feature type="compositionally biased region" description="Low complexity" evidence="1">
    <location>
        <begin position="378"/>
        <end position="394"/>
    </location>
</feature>
<sequence>MSMRAPSPPPAVAGIKRPLRERAAHDLENGKVPKLRSDDNPKPLELNYRPVHKVHVRRQPSTAAHTAITARSVRDEDRLPQLQLAQTFRDSGARPAQPMQGMNPAPLIQHYAPQHNIQVAPLHAMNLVPAAHVTQPSYLQLPPGMVPMQVNAAHPGMIAADAYGYGPAGYQTYPGPYANMGQRQDLMINTHSVEHSLPQAPVPQNAEEALHLLRQMDPQQRDALMQIYQTYGEGPASQMQTPTVSQIGTPQPAGEAMHVDDERTRAPSPPPRDKGKGRETAGSADVVMEPEQPTQDSANLEGMTSQFGLLLLNTMQESHIHMAQLMTDFMAKQAQVQERFCKTVEHDLSDVRTKVLGLQNPVPLHGHRRTPKGVAFATSAAGSSTTHTAAGASSPGHPTSPAKRMRADRKRSTEPTDAMDAILTLLKAAVRKHLRTMLNFATWEELVLRYPPLTEEEIAGYRMDDDSVVCTAVEFRVDFVHDWKRLPFNREARAVFIQNMAACIQGGTYNFTAHAIPLISEEHIGSVLDSHMEYCRRKYREIYRPPRVDNESDAEDSETQQATRREKREKVNKSKAVTARKGTLHESRLCVIVSMDMGLERHYLLFQHLLPQNMSGDETDGPPGLPRKTPMLYRIVEALWQSAALKAFLRALDVMYREDWGKRAPGGNPPRTRVLREDGRVEEGHPPEGLWRNCYDQEWLQSLRPYRRRALRIIDADYDFDLTPEFSGSEDEIEEEL</sequence>